<dbReference type="GO" id="GO:0005816">
    <property type="term" value="C:spindle pole body"/>
    <property type="evidence" value="ECO:0007669"/>
    <property type="project" value="UniProtKB-ARBA"/>
</dbReference>
<evidence type="ECO:0000256" key="3">
    <source>
        <dbReference type="ARBA" id="ARBA00022701"/>
    </source>
</evidence>
<dbReference type="InterPro" id="IPR040457">
    <property type="entry name" value="GCP_C"/>
</dbReference>
<keyword evidence="3 5" id="KW-0493">Microtubule</keyword>
<dbReference type="InterPro" id="IPR042241">
    <property type="entry name" value="GCP_C_sf"/>
</dbReference>
<dbReference type="GO" id="GO:0007020">
    <property type="term" value="P:microtubule nucleation"/>
    <property type="evidence" value="ECO:0007669"/>
    <property type="project" value="InterPro"/>
</dbReference>
<dbReference type="AlphaFoldDB" id="A0A9P6YCP3"/>
<accession>A0A9P6YCP3</accession>
<evidence type="ECO:0000256" key="4">
    <source>
        <dbReference type="ARBA" id="ARBA00023212"/>
    </source>
</evidence>
<dbReference type="GO" id="GO:0043015">
    <property type="term" value="F:gamma-tubulin binding"/>
    <property type="evidence" value="ECO:0007669"/>
    <property type="project" value="InterPro"/>
</dbReference>
<sequence length="487" mass="57034">MMPNHPLCELRKKLPLKCHLRISETNEYMCQITSICKYVQTYNSANEVSIETEEGENDEELEISKSLNEDMMSNIPSLPPWDERLLIGEFSSSLNFLLKLTNENSSDIIPTIDTIAALSYIEPVQAWCPILNESYMSSFLHQFKLQYHLSLLHDTFLLGNGTFLAGLESVFFKNENKIGVELGGKWPPRLFDLNLALRSIMLETITEDELFAFDVTGAREQRNPNAFDALNFLQLHYNAQYPLNLVITPNIQLKYNRVFTFLIQLFRVTTVSKRIYNALKANNARFKTNTLNKLYRYRFQFDQFLRALQGYVYDTVISETWHMFMEQVQDLNIKTKSNSTGYVSVIMQPQMFKSYHEHILDRILYQCFLKQSQQRIFKILQPILQDVLDFASIIDIYYYSGNREEHELIAKCERVFDDFQNHVWQFVNVLKLLEEKGSGRLGNILNSTNNEFRDLYGKHEAKKGLDVFVKDLLTRIDLNTYYENTNK</sequence>
<dbReference type="InterPro" id="IPR007259">
    <property type="entry name" value="GCP"/>
</dbReference>
<gene>
    <name evidence="7" type="ORF">G6F51_006191</name>
</gene>
<evidence type="ECO:0000313" key="7">
    <source>
        <dbReference type="EMBL" id="KAG1544235.1"/>
    </source>
</evidence>
<organism evidence="7 8">
    <name type="scientific">Rhizopus oryzae</name>
    <name type="common">Mucormycosis agent</name>
    <name type="synonym">Rhizopus arrhizus var. delemar</name>
    <dbReference type="NCBI Taxonomy" id="64495"/>
    <lineage>
        <taxon>Eukaryota</taxon>
        <taxon>Fungi</taxon>
        <taxon>Fungi incertae sedis</taxon>
        <taxon>Mucoromycota</taxon>
        <taxon>Mucoromycotina</taxon>
        <taxon>Mucoromycetes</taxon>
        <taxon>Mucorales</taxon>
        <taxon>Mucorineae</taxon>
        <taxon>Rhizopodaceae</taxon>
        <taxon>Rhizopus</taxon>
    </lineage>
</organism>
<reference evidence="7" key="1">
    <citation type="journal article" date="2020" name="Microb. Genom.">
        <title>Genetic diversity of clinical and environmental Mucorales isolates obtained from an investigation of mucormycosis cases among solid organ transplant recipients.</title>
        <authorList>
            <person name="Nguyen M.H."/>
            <person name="Kaul D."/>
            <person name="Muto C."/>
            <person name="Cheng S.J."/>
            <person name="Richter R.A."/>
            <person name="Bruno V.M."/>
            <person name="Liu G."/>
            <person name="Beyhan S."/>
            <person name="Sundermann A.J."/>
            <person name="Mounaud S."/>
            <person name="Pasculle A.W."/>
            <person name="Nierman W.C."/>
            <person name="Driscoll E."/>
            <person name="Cumbie R."/>
            <person name="Clancy C.J."/>
            <person name="Dupont C.L."/>
        </authorList>
    </citation>
    <scope>NUCLEOTIDE SEQUENCE</scope>
    <source>
        <strain evidence="7">GL16</strain>
    </source>
</reference>
<dbReference type="Pfam" id="PF04130">
    <property type="entry name" value="GCP_C_terminal"/>
    <property type="match status" value="1"/>
</dbReference>
<dbReference type="GO" id="GO:0051321">
    <property type="term" value="P:meiotic cell cycle"/>
    <property type="evidence" value="ECO:0007669"/>
    <property type="project" value="TreeGrafter"/>
</dbReference>
<evidence type="ECO:0000259" key="6">
    <source>
        <dbReference type="Pfam" id="PF04130"/>
    </source>
</evidence>
<dbReference type="GO" id="GO:0000278">
    <property type="term" value="P:mitotic cell cycle"/>
    <property type="evidence" value="ECO:0007669"/>
    <property type="project" value="TreeGrafter"/>
</dbReference>
<dbReference type="GO" id="GO:0051011">
    <property type="term" value="F:microtubule minus-end binding"/>
    <property type="evidence" value="ECO:0007669"/>
    <property type="project" value="TreeGrafter"/>
</dbReference>
<dbReference type="GO" id="GO:0000922">
    <property type="term" value="C:spindle pole"/>
    <property type="evidence" value="ECO:0007669"/>
    <property type="project" value="InterPro"/>
</dbReference>
<comment type="similarity">
    <text evidence="1 5">Belongs to the TUBGCP family.</text>
</comment>
<protein>
    <recommendedName>
        <fullName evidence="5">Spindle pole body component</fullName>
    </recommendedName>
</protein>
<dbReference type="Gene3D" id="1.20.120.1900">
    <property type="entry name" value="Gamma-tubulin complex, C-terminal domain"/>
    <property type="match status" value="1"/>
</dbReference>
<evidence type="ECO:0000256" key="1">
    <source>
        <dbReference type="ARBA" id="ARBA00010337"/>
    </source>
</evidence>
<comment type="caution">
    <text evidence="7">The sequence shown here is derived from an EMBL/GenBank/DDBJ whole genome shotgun (WGS) entry which is preliminary data.</text>
</comment>
<evidence type="ECO:0000256" key="2">
    <source>
        <dbReference type="ARBA" id="ARBA00022490"/>
    </source>
</evidence>
<feature type="domain" description="Gamma tubulin complex component C-terminal" evidence="6">
    <location>
        <begin position="145"/>
        <end position="482"/>
    </location>
</feature>
<evidence type="ECO:0000313" key="8">
    <source>
        <dbReference type="Proteomes" id="UP000717996"/>
    </source>
</evidence>
<dbReference type="GO" id="GO:0031122">
    <property type="term" value="P:cytoplasmic microtubule organization"/>
    <property type="evidence" value="ECO:0007669"/>
    <property type="project" value="TreeGrafter"/>
</dbReference>
<keyword evidence="2 5" id="KW-0963">Cytoplasm</keyword>
<evidence type="ECO:0000256" key="5">
    <source>
        <dbReference type="RuleBase" id="RU363050"/>
    </source>
</evidence>
<dbReference type="EMBL" id="JAANIT010000820">
    <property type="protein sequence ID" value="KAG1544235.1"/>
    <property type="molecule type" value="Genomic_DNA"/>
</dbReference>
<dbReference type="PANTHER" id="PTHR19302:SF70">
    <property type="entry name" value="GAMMA-TUBULIN COMPLEX COMPONENT 6"/>
    <property type="match status" value="1"/>
</dbReference>
<comment type="subcellular location">
    <subcellularLocation>
        <location evidence="5">Cytoplasm</location>
        <location evidence="5">Cytoskeleton</location>
        <location evidence="5">Microtubule organizing center</location>
    </subcellularLocation>
</comment>
<dbReference type="GO" id="GO:0005874">
    <property type="term" value="C:microtubule"/>
    <property type="evidence" value="ECO:0007669"/>
    <property type="project" value="UniProtKB-KW"/>
</dbReference>
<dbReference type="GO" id="GO:0051225">
    <property type="term" value="P:spindle assembly"/>
    <property type="evidence" value="ECO:0007669"/>
    <property type="project" value="TreeGrafter"/>
</dbReference>
<name>A0A9P6YCP3_RHIOR</name>
<proteinExistence type="inferred from homology"/>
<dbReference type="OrthoDB" id="775571at2759"/>
<keyword evidence="4 5" id="KW-0206">Cytoskeleton</keyword>
<dbReference type="PANTHER" id="PTHR19302">
    <property type="entry name" value="GAMMA TUBULIN COMPLEX PROTEIN"/>
    <property type="match status" value="1"/>
</dbReference>
<dbReference type="GO" id="GO:0000930">
    <property type="term" value="C:gamma-tubulin complex"/>
    <property type="evidence" value="ECO:0007669"/>
    <property type="project" value="TreeGrafter"/>
</dbReference>
<dbReference type="Proteomes" id="UP000717996">
    <property type="component" value="Unassembled WGS sequence"/>
</dbReference>